<keyword evidence="1" id="KW-0809">Transit peptide</keyword>
<dbReference type="GO" id="GO:0008168">
    <property type="term" value="F:methyltransferase activity"/>
    <property type="evidence" value="ECO:0007669"/>
    <property type="project" value="UniProtKB-KW"/>
</dbReference>
<dbReference type="GO" id="GO:0032259">
    <property type="term" value="P:methylation"/>
    <property type="evidence" value="ECO:0007669"/>
    <property type="project" value="UniProtKB-KW"/>
</dbReference>
<dbReference type="AlphaFoldDB" id="A0A3G6J2V7"/>
<evidence type="ECO:0000259" key="2">
    <source>
        <dbReference type="Pfam" id="PF25455"/>
    </source>
</evidence>
<keyword evidence="3" id="KW-0489">Methyltransferase</keyword>
<sequence>MATTMKNTDSLHAVSPLLQLPGATALSPEDDPTAQAAHPGVAWHYGDPLSEQRVFEPSLALIDRSHRTVIAVSGEDAPAFLNNLLSQKLDQAEHGFAAQALNLDAQGRIVHQMDVLFWNDIFYLDCEPADAPTLLDYLQKMVFWSKVEISTPEIGILTLIGTLPARDWEHPHRMVEGFGLPRLDLLVAKTELFDVATSLIRDGATATGLMAYQAQRVRSLMPERSLDLDEKSIPHESPVLLAQAVHLHKGCYRGQETVARVENLGRSPRVVVLVHLDGSAPTLPLTGEPITAGASSRALGRIGTVVHDYEYGPVALAVLKRSAVNKKDLRAGEVAVAVDHDSVPVDGGTPAGREAIERLQGRR</sequence>
<dbReference type="Gene3D" id="3.30.1360.120">
    <property type="entry name" value="Probable tRNA modification gtpase trme, domain 1"/>
    <property type="match status" value="1"/>
</dbReference>
<dbReference type="Gene3D" id="2.40.30.160">
    <property type="match status" value="1"/>
</dbReference>
<dbReference type="InterPro" id="IPR045179">
    <property type="entry name" value="YgfZ/GcvT"/>
</dbReference>
<dbReference type="NCBIfam" id="TIGR03317">
    <property type="entry name" value="ygfZ_signature"/>
    <property type="match status" value="1"/>
</dbReference>
<organism evidence="3 4">
    <name type="scientific">Corynebacterium gerontici</name>
    <dbReference type="NCBI Taxonomy" id="2079234"/>
    <lineage>
        <taxon>Bacteria</taxon>
        <taxon>Bacillati</taxon>
        <taxon>Actinomycetota</taxon>
        <taxon>Actinomycetes</taxon>
        <taxon>Mycobacteriales</taxon>
        <taxon>Corynebacteriaceae</taxon>
        <taxon>Corynebacterium</taxon>
    </lineage>
</organism>
<dbReference type="GO" id="GO:0016226">
    <property type="term" value="P:iron-sulfur cluster assembly"/>
    <property type="evidence" value="ECO:0007669"/>
    <property type="project" value="TreeGrafter"/>
</dbReference>
<feature type="domain" description="CAF17 C-terminal" evidence="2">
    <location>
        <begin position="272"/>
        <end position="338"/>
    </location>
</feature>
<dbReference type="SUPFAM" id="SSF103025">
    <property type="entry name" value="Folate-binding domain"/>
    <property type="match status" value="1"/>
</dbReference>
<gene>
    <name evidence="3" type="ORF">CGERO_02035</name>
</gene>
<name>A0A3G6J2V7_9CORY</name>
<keyword evidence="4" id="KW-1185">Reference proteome</keyword>
<evidence type="ECO:0000256" key="1">
    <source>
        <dbReference type="ARBA" id="ARBA00022946"/>
    </source>
</evidence>
<dbReference type="PANTHER" id="PTHR22602:SF0">
    <property type="entry name" value="TRANSFERASE CAF17, MITOCHONDRIAL-RELATED"/>
    <property type="match status" value="1"/>
</dbReference>
<dbReference type="Proteomes" id="UP000271587">
    <property type="component" value="Chromosome"/>
</dbReference>
<evidence type="ECO:0000313" key="4">
    <source>
        <dbReference type="Proteomes" id="UP000271587"/>
    </source>
</evidence>
<reference evidence="3 4" key="1">
    <citation type="submission" date="2018-11" db="EMBL/GenBank/DDBJ databases">
        <authorList>
            <person name="Kleinhagauer T."/>
            <person name="Glaeser S.P."/>
            <person name="Spergser J."/>
            <person name="Ruckert C."/>
            <person name="Kaempfer P."/>
            <person name="Busse H.-J."/>
        </authorList>
    </citation>
    <scope>NUCLEOTIDE SEQUENCE [LARGE SCALE GENOMIC DNA]</scope>
    <source>
        <strain evidence="3 4">W8</strain>
    </source>
</reference>
<protein>
    <submittedName>
        <fullName evidence="3">Glycine cleavage system aminomethyltransferase T</fullName>
    </submittedName>
</protein>
<dbReference type="PANTHER" id="PTHR22602">
    <property type="entry name" value="TRANSFERASE CAF17, MITOCHONDRIAL-RELATED"/>
    <property type="match status" value="1"/>
</dbReference>
<proteinExistence type="predicted"/>
<dbReference type="EMBL" id="CP033897">
    <property type="protein sequence ID" value="AZA10740.1"/>
    <property type="molecule type" value="Genomic_DNA"/>
</dbReference>
<dbReference type="Pfam" id="PF25455">
    <property type="entry name" value="Beta-barrel_CAF17_C"/>
    <property type="match status" value="1"/>
</dbReference>
<dbReference type="InterPro" id="IPR017703">
    <property type="entry name" value="YgfZ/GCV_T_CS"/>
</dbReference>
<keyword evidence="3" id="KW-0808">Transferase</keyword>
<evidence type="ECO:0000313" key="3">
    <source>
        <dbReference type="EMBL" id="AZA10740.1"/>
    </source>
</evidence>
<dbReference type="InterPro" id="IPR057460">
    <property type="entry name" value="CAF17_C"/>
</dbReference>
<dbReference type="InterPro" id="IPR027266">
    <property type="entry name" value="TrmE/GcvT-like"/>
</dbReference>
<dbReference type="KEGG" id="cgk:CGERO_02035"/>
<accession>A0A3G6J2V7</accession>